<comment type="caution">
    <text evidence="4">The sequence shown here is derived from an EMBL/GenBank/DDBJ whole genome shotgun (WGS) entry which is preliminary data.</text>
</comment>
<dbReference type="InterPro" id="IPR006439">
    <property type="entry name" value="HAD-SF_hydro_IA"/>
</dbReference>
<dbReference type="NCBIfam" id="TIGR01549">
    <property type="entry name" value="HAD-SF-IA-v1"/>
    <property type="match status" value="1"/>
</dbReference>
<dbReference type="Gene3D" id="1.10.150.520">
    <property type="match status" value="1"/>
</dbReference>
<dbReference type="Proteomes" id="UP000640786">
    <property type="component" value="Unassembled WGS sequence"/>
</dbReference>
<dbReference type="PANTHER" id="PTHR46470">
    <property type="entry name" value="N-ACYLNEURAMINATE-9-PHOSPHATASE"/>
    <property type="match status" value="1"/>
</dbReference>
<dbReference type="Pfam" id="PF00702">
    <property type="entry name" value="Hydrolase"/>
    <property type="match status" value="1"/>
</dbReference>
<dbReference type="EMBL" id="JACSQO010000012">
    <property type="protein sequence ID" value="MBD7946005.1"/>
    <property type="molecule type" value="Genomic_DNA"/>
</dbReference>
<dbReference type="SFLD" id="SFLDG01129">
    <property type="entry name" value="C1.5:_HAD__Beta-PGM__Phosphata"/>
    <property type="match status" value="1"/>
</dbReference>
<dbReference type="InterPro" id="IPR023214">
    <property type="entry name" value="HAD_sf"/>
</dbReference>
<dbReference type="SFLD" id="SFLDS00003">
    <property type="entry name" value="Haloacid_Dehalogenase"/>
    <property type="match status" value="1"/>
</dbReference>
<dbReference type="SUPFAM" id="SSF56784">
    <property type="entry name" value="HAD-like"/>
    <property type="match status" value="1"/>
</dbReference>
<dbReference type="PRINTS" id="PR00413">
    <property type="entry name" value="HADHALOGNASE"/>
</dbReference>
<name>A0ABR8RDY0_9BACI</name>
<dbReference type="RefSeq" id="WP_144540752.1">
    <property type="nucleotide sequence ID" value="NZ_JACSQO010000012.1"/>
</dbReference>
<evidence type="ECO:0000313" key="4">
    <source>
        <dbReference type="EMBL" id="MBD7946005.1"/>
    </source>
</evidence>
<proteinExistence type="predicted"/>
<keyword evidence="5" id="KW-1185">Reference proteome</keyword>
<keyword evidence="3" id="KW-0460">Magnesium</keyword>
<comment type="cofactor">
    <cofactor evidence="1">
        <name>Mg(2+)</name>
        <dbReference type="ChEBI" id="CHEBI:18420"/>
    </cofactor>
</comment>
<evidence type="ECO:0000313" key="5">
    <source>
        <dbReference type="Proteomes" id="UP000640786"/>
    </source>
</evidence>
<organism evidence="4 5">
    <name type="scientific">Psychrobacillus faecigallinarum</name>
    <dbReference type="NCBI Taxonomy" id="2762235"/>
    <lineage>
        <taxon>Bacteria</taxon>
        <taxon>Bacillati</taxon>
        <taxon>Bacillota</taxon>
        <taxon>Bacilli</taxon>
        <taxon>Bacillales</taxon>
        <taxon>Bacillaceae</taxon>
        <taxon>Psychrobacillus</taxon>
    </lineage>
</organism>
<evidence type="ECO:0000256" key="1">
    <source>
        <dbReference type="ARBA" id="ARBA00001946"/>
    </source>
</evidence>
<gene>
    <name evidence="4" type="ORF">H9650_18025</name>
</gene>
<sequence>MNKWITFDLDGTIMQNPFVSHVFPEIQRIIHEKKRDSVDCVEAFILEHQTLLSQGKFVEAYDWEQIVNSYTNSINLNLPINVEEIVKKYCMPTSIYLLEEGIIEVLQELKRRGYSLAVITNGYLKYQLPVLDALGLTACFDKIITPDTAGYAKPDTRVFKELQAVVAHIGDRIDHDIIPANQTGVRTVWINRSLPNHFKQVKSNARAGSEGMEDILLAKLAKESNNNVISLPSEAIPTHVIFSITELLDILT</sequence>
<evidence type="ECO:0000256" key="2">
    <source>
        <dbReference type="ARBA" id="ARBA00022801"/>
    </source>
</evidence>
<dbReference type="InterPro" id="IPR051400">
    <property type="entry name" value="HAD-like_hydrolase"/>
</dbReference>
<keyword evidence="2 4" id="KW-0378">Hydrolase</keyword>
<evidence type="ECO:0000256" key="3">
    <source>
        <dbReference type="ARBA" id="ARBA00022842"/>
    </source>
</evidence>
<accession>A0ABR8RDY0</accession>
<dbReference type="GO" id="GO:0016787">
    <property type="term" value="F:hydrolase activity"/>
    <property type="evidence" value="ECO:0007669"/>
    <property type="project" value="UniProtKB-KW"/>
</dbReference>
<reference evidence="4 5" key="1">
    <citation type="submission" date="2020-08" db="EMBL/GenBank/DDBJ databases">
        <title>A Genomic Blueprint of the Chicken Gut Microbiome.</title>
        <authorList>
            <person name="Gilroy R."/>
            <person name="Ravi A."/>
            <person name="Getino M."/>
            <person name="Pursley I."/>
            <person name="Horton D.L."/>
            <person name="Alikhan N.-F."/>
            <person name="Baker D."/>
            <person name="Gharbi K."/>
            <person name="Hall N."/>
            <person name="Watson M."/>
            <person name="Adriaenssens E.M."/>
            <person name="Foster-Nyarko E."/>
            <person name="Jarju S."/>
            <person name="Secka A."/>
            <person name="Antonio M."/>
            <person name="Oren A."/>
            <person name="Chaudhuri R."/>
            <person name="La Ragione R.M."/>
            <person name="Hildebrand F."/>
            <person name="Pallen M.J."/>
        </authorList>
    </citation>
    <scope>NUCLEOTIDE SEQUENCE [LARGE SCALE GENOMIC DNA]</scope>
    <source>
        <strain evidence="4 5">Sa2BUA9</strain>
    </source>
</reference>
<protein>
    <submittedName>
        <fullName evidence="4">HAD family hydrolase</fullName>
    </submittedName>
</protein>
<dbReference type="InterPro" id="IPR036412">
    <property type="entry name" value="HAD-like_sf"/>
</dbReference>
<dbReference type="Gene3D" id="3.40.50.1000">
    <property type="entry name" value="HAD superfamily/HAD-like"/>
    <property type="match status" value="1"/>
</dbReference>